<gene>
    <name evidence="1" type="ORF">GCM10023196_069080</name>
</gene>
<evidence type="ECO:0000313" key="2">
    <source>
        <dbReference type="Proteomes" id="UP001501442"/>
    </source>
</evidence>
<dbReference type="EMBL" id="BAABHK010000011">
    <property type="protein sequence ID" value="GAA4633059.1"/>
    <property type="molecule type" value="Genomic_DNA"/>
</dbReference>
<name>A0ABP8UIJ4_9ACTN</name>
<protein>
    <submittedName>
        <fullName evidence="1">Sulfotransferase family protein</fullName>
    </submittedName>
</protein>
<organism evidence="1 2">
    <name type="scientific">Actinoallomurus vinaceus</name>
    <dbReference type="NCBI Taxonomy" id="1080074"/>
    <lineage>
        <taxon>Bacteria</taxon>
        <taxon>Bacillati</taxon>
        <taxon>Actinomycetota</taxon>
        <taxon>Actinomycetes</taxon>
        <taxon>Streptosporangiales</taxon>
        <taxon>Thermomonosporaceae</taxon>
        <taxon>Actinoallomurus</taxon>
    </lineage>
</organism>
<dbReference type="SUPFAM" id="SSF52540">
    <property type="entry name" value="P-loop containing nucleoside triphosphate hydrolases"/>
    <property type="match status" value="1"/>
</dbReference>
<reference evidence="2" key="1">
    <citation type="journal article" date="2019" name="Int. J. Syst. Evol. Microbiol.">
        <title>The Global Catalogue of Microorganisms (GCM) 10K type strain sequencing project: providing services to taxonomists for standard genome sequencing and annotation.</title>
        <authorList>
            <consortium name="The Broad Institute Genomics Platform"/>
            <consortium name="The Broad Institute Genome Sequencing Center for Infectious Disease"/>
            <person name="Wu L."/>
            <person name="Ma J."/>
        </authorList>
    </citation>
    <scope>NUCLEOTIDE SEQUENCE [LARGE SCALE GENOMIC DNA]</scope>
    <source>
        <strain evidence="2">JCM 17939</strain>
    </source>
</reference>
<dbReference type="RefSeq" id="WP_345436043.1">
    <property type="nucleotide sequence ID" value="NZ_BAABHK010000011.1"/>
</dbReference>
<evidence type="ECO:0000313" key="1">
    <source>
        <dbReference type="EMBL" id="GAA4633059.1"/>
    </source>
</evidence>
<dbReference type="InterPro" id="IPR027417">
    <property type="entry name" value="P-loop_NTPase"/>
</dbReference>
<keyword evidence="2" id="KW-1185">Reference proteome</keyword>
<dbReference type="Gene3D" id="3.40.50.300">
    <property type="entry name" value="P-loop containing nucleotide triphosphate hydrolases"/>
    <property type="match status" value="1"/>
</dbReference>
<dbReference type="Pfam" id="PF17784">
    <property type="entry name" value="Sulfotransfer_4"/>
    <property type="match status" value="1"/>
</dbReference>
<dbReference type="InterPro" id="IPR040632">
    <property type="entry name" value="Sulfotransfer_4"/>
</dbReference>
<proteinExistence type="predicted"/>
<sequence length="217" mass="24859">MGGFSGEGIVLEVIGAGFGRTGTLSLKLALERLGFGPCHHMIELIDNPEQLDRWSRAVEDGDADWDEVYRGYRATVDWPGVAYWRRLVDYYPAAKVILTVRSPKGWYESARESIYRATSFWPNDPLGVHRRRFVQRVVWDGEFGGRFEDAAYAKAVFIEHNDAVRREVPGERLLEFRVRQGWGPLCGFLGVPVPDEPFPRTNDRQEFAERVAQRQGR</sequence>
<dbReference type="PANTHER" id="PTHR36978">
    <property type="entry name" value="P-LOOP CONTAINING NUCLEOTIDE TRIPHOSPHATE HYDROLASE"/>
    <property type="match status" value="1"/>
</dbReference>
<dbReference type="Proteomes" id="UP001501442">
    <property type="component" value="Unassembled WGS sequence"/>
</dbReference>
<comment type="caution">
    <text evidence="1">The sequence shown here is derived from an EMBL/GenBank/DDBJ whole genome shotgun (WGS) entry which is preliminary data.</text>
</comment>
<dbReference type="PANTHER" id="PTHR36978:SF4">
    <property type="entry name" value="P-LOOP CONTAINING NUCLEOSIDE TRIPHOSPHATE HYDROLASE PROTEIN"/>
    <property type="match status" value="1"/>
</dbReference>
<accession>A0ABP8UIJ4</accession>